<dbReference type="Pfam" id="PF03133">
    <property type="entry name" value="TTL"/>
    <property type="match status" value="1"/>
</dbReference>
<dbReference type="PROSITE" id="PS51221">
    <property type="entry name" value="TTL"/>
    <property type="match status" value="1"/>
</dbReference>
<comment type="caution">
    <text evidence="2">The sequence shown here is derived from an EMBL/GenBank/DDBJ whole genome shotgun (WGS) entry which is preliminary data.</text>
</comment>
<dbReference type="InterPro" id="IPR027746">
    <property type="entry name" value="TTL"/>
</dbReference>
<reference evidence="2 3" key="1">
    <citation type="submission" date="2021-08" db="EMBL/GenBank/DDBJ databases">
        <title>Draft Genome Sequence of Phanerochaete sordida strain YK-624.</title>
        <authorList>
            <person name="Mori T."/>
            <person name="Dohra H."/>
            <person name="Suzuki T."/>
            <person name="Kawagishi H."/>
            <person name="Hirai H."/>
        </authorList>
    </citation>
    <scope>NUCLEOTIDE SEQUENCE [LARGE SCALE GENOMIC DNA]</scope>
    <source>
        <strain evidence="2 3">YK-624</strain>
    </source>
</reference>
<gene>
    <name evidence="2" type="ORF">PsYK624_143180</name>
</gene>
<feature type="region of interest" description="Disordered" evidence="1">
    <location>
        <begin position="178"/>
        <end position="198"/>
    </location>
</feature>
<keyword evidence="2" id="KW-0436">Ligase</keyword>
<evidence type="ECO:0000313" key="3">
    <source>
        <dbReference type="Proteomes" id="UP000703269"/>
    </source>
</evidence>
<dbReference type="PANTHER" id="PTHR47551:SF1">
    <property type="entry name" value="TUBULIN--TYROSINE LIGASE PBY1-RELATED"/>
    <property type="match status" value="1"/>
</dbReference>
<name>A0A9P3LK30_9APHY</name>
<dbReference type="Proteomes" id="UP000703269">
    <property type="component" value="Unassembled WGS sequence"/>
</dbReference>
<feature type="region of interest" description="Disordered" evidence="1">
    <location>
        <begin position="427"/>
        <end position="456"/>
    </location>
</feature>
<dbReference type="Gene3D" id="3.30.470.20">
    <property type="entry name" value="ATP-grasp fold, B domain"/>
    <property type="match status" value="1"/>
</dbReference>
<proteinExistence type="predicted"/>
<protein>
    <submittedName>
        <fullName evidence="2">Tubulin-tyrosine ligase-like protein</fullName>
    </submittedName>
</protein>
<sequence>MAARPSVALVAWPSAPLTNRLVRNALDTCGLDVDVVAAQLPASVAGRDVLQWASYDAMDHELTLAHPPSARVLTSAYTIRKALIRKHFLARTALRHCTKHPDSPLRAGVPRTWEVELQFADELDEMWTDELWDLGAELERGDRWMILKPGMADRGNGLRLFHTKEELENIFLEFEDADDDEDEDAPAAEDDESGTGVATSQLRHFVVQEYLSNPLLIDPAQIPLDGSPLKPSLPDAKGHKFHLRAYCIASGALRVFLYDRILALFASAPYTAPSPSSSGAAIDLAPHLTNTCLQAHTGEAYVRLLDELVGAAVLSEPGAGIVTREDLDDIRDQAALLLGETFAAALGMSVHFQPLPNAFELFGVDLLVTHAPAPTPARRFRVSLLEANAEPAIEMTGPRLTWVLEDLFCAIARVCVVPFFRGGEGAGAGGAEGAAEGESSAEGSSDDAGGRKKWKVGETREHLRMCLDTEVRGAGGW</sequence>
<dbReference type="EMBL" id="BPQB01000081">
    <property type="protein sequence ID" value="GJE98096.1"/>
    <property type="molecule type" value="Genomic_DNA"/>
</dbReference>
<dbReference type="OrthoDB" id="202825at2759"/>
<dbReference type="InterPro" id="IPR004344">
    <property type="entry name" value="TTL/TTLL_fam"/>
</dbReference>
<keyword evidence="3" id="KW-1185">Reference proteome</keyword>
<accession>A0A9P3LK30</accession>
<dbReference type="PANTHER" id="PTHR47551">
    <property type="entry name" value="TUBULIN--TYROSINE LIGASE PBY1-RELATED"/>
    <property type="match status" value="1"/>
</dbReference>
<organism evidence="2 3">
    <name type="scientific">Phanerochaete sordida</name>
    <dbReference type="NCBI Taxonomy" id="48140"/>
    <lineage>
        <taxon>Eukaryota</taxon>
        <taxon>Fungi</taxon>
        <taxon>Dikarya</taxon>
        <taxon>Basidiomycota</taxon>
        <taxon>Agaricomycotina</taxon>
        <taxon>Agaricomycetes</taxon>
        <taxon>Polyporales</taxon>
        <taxon>Phanerochaetaceae</taxon>
        <taxon>Phanerochaete</taxon>
    </lineage>
</organism>
<feature type="compositionally biased region" description="Acidic residues" evidence="1">
    <location>
        <begin position="178"/>
        <end position="193"/>
    </location>
</feature>
<dbReference type="AlphaFoldDB" id="A0A9P3LK30"/>
<dbReference type="GO" id="GO:0000932">
    <property type="term" value="C:P-body"/>
    <property type="evidence" value="ECO:0007669"/>
    <property type="project" value="TreeGrafter"/>
</dbReference>
<feature type="compositionally biased region" description="Low complexity" evidence="1">
    <location>
        <begin position="433"/>
        <end position="447"/>
    </location>
</feature>
<evidence type="ECO:0000256" key="1">
    <source>
        <dbReference type="SAM" id="MobiDB-lite"/>
    </source>
</evidence>
<dbReference type="GO" id="GO:0016874">
    <property type="term" value="F:ligase activity"/>
    <property type="evidence" value="ECO:0007669"/>
    <property type="project" value="UniProtKB-KW"/>
</dbReference>
<evidence type="ECO:0000313" key="2">
    <source>
        <dbReference type="EMBL" id="GJE98096.1"/>
    </source>
</evidence>